<dbReference type="AlphaFoldDB" id="A0A5N6T0F2"/>
<dbReference type="EMBL" id="ML743567">
    <property type="protein sequence ID" value="KAE8139263.1"/>
    <property type="molecule type" value="Genomic_DNA"/>
</dbReference>
<accession>A0A5N6T0F2</accession>
<evidence type="ECO:0000313" key="1">
    <source>
        <dbReference type="EMBL" id="KAE8139263.1"/>
    </source>
</evidence>
<evidence type="ECO:0000313" key="2">
    <source>
        <dbReference type="Proteomes" id="UP000325672"/>
    </source>
</evidence>
<protein>
    <submittedName>
        <fullName evidence="1">Uncharacterized protein</fullName>
    </submittedName>
</protein>
<dbReference type="Proteomes" id="UP000325672">
    <property type="component" value="Unassembled WGS sequence"/>
</dbReference>
<gene>
    <name evidence="1" type="ORF">BDV38DRAFT_243138</name>
</gene>
<name>A0A5N6T0F2_ASPPS</name>
<sequence length="72" mass="8160">MILGRVKSIFKGNIRSMRGTCNINTLICTRLSYLPPLNAGHQVRGYLSRRSIRRRNGGDPFEPFLPECPSLL</sequence>
<dbReference type="GeneID" id="43638393"/>
<dbReference type="RefSeq" id="XP_031915326.1">
    <property type="nucleotide sequence ID" value="XM_032054183.1"/>
</dbReference>
<keyword evidence="2" id="KW-1185">Reference proteome</keyword>
<organism evidence="1 2">
    <name type="scientific">Aspergillus pseudotamarii</name>
    <dbReference type="NCBI Taxonomy" id="132259"/>
    <lineage>
        <taxon>Eukaryota</taxon>
        <taxon>Fungi</taxon>
        <taxon>Dikarya</taxon>
        <taxon>Ascomycota</taxon>
        <taxon>Pezizomycotina</taxon>
        <taxon>Eurotiomycetes</taxon>
        <taxon>Eurotiomycetidae</taxon>
        <taxon>Eurotiales</taxon>
        <taxon>Aspergillaceae</taxon>
        <taxon>Aspergillus</taxon>
        <taxon>Aspergillus subgen. Circumdati</taxon>
    </lineage>
</organism>
<proteinExistence type="predicted"/>
<reference evidence="1 2" key="1">
    <citation type="submission" date="2019-04" db="EMBL/GenBank/DDBJ databases">
        <title>Friends and foes A comparative genomics study of 23 Aspergillus species from section Flavi.</title>
        <authorList>
            <consortium name="DOE Joint Genome Institute"/>
            <person name="Kjaerbolling I."/>
            <person name="Vesth T."/>
            <person name="Frisvad J.C."/>
            <person name="Nybo J.L."/>
            <person name="Theobald S."/>
            <person name="Kildgaard S."/>
            <person name="Isbrandt T."/>
            <person name="Kuo A."/>
            <person name="Sato A."/>
            <person name="Lyhne E.K."/>
            <person name="Kogle M.E."/>
            <person name="Wiebenga A."/>
            <person name="Kun R.S."/>
            <person name="Lubbers R.J."/>
            <person name="Makela M.R."/>
            <person name="Barry K."/>
            <person name="Chovatia M."/>
            <person name="Clum A."/>
            <person name="Daum C."/>
            <person name="Haridas S."/>
            <person name="He G."/>
            <person name="LaButti K."/>
            <person name="Lipzen A."/>
            <person name="Mondo S."/>
            <person name="Riley R."/>
            <person name="Salamov A."/>
            <person name="Simmons B.A."/>
            <person name="Magnuson J.K."/>
            <person name="Henrissat B."/>
            <person name="Mortensen U.H."/>
            <person name="Larsen T.O."/>
            <person name="Devries R.P."/>
            <person name="Grigoriev I.V."/>
            <person name="Machida M."/>
            <person name="Baker S.E."/>
            <person name="Andersen M.R."/>
        </authorList>
    </citation>
    <scope>NUCLEOTIDE SEQUENCE [LARGE SCALE GENOMIC DNA]</scope>
    <source>
        <strain evidence="1 2">CBS 117625</strain>
    </source>
</reference>